<organism evidence="4 5">
    <name type="scientific">Linnemannia exigua</name>
    <dbReference type="NCBI Taxonomy" id="604196"/>
    <lineage>
        <taxon>Eukaryota</taxon>
        <taxon>Fungi</taxon>
        <taxon>Fungi incertae sedis</taxon>
        <taxon>Mucoromycota</taxon>
        <taxon>Mortierellomycotina</taxon>
        <taxon>Mortierellomycetes</taxon>
        <taxon>Mortierellales</taxon>
        <taxon>Mortierellaceae</taxon>
        <taxon>Linnemannia</taxon>
    </lineage>
</organism>
<dbReference type="PANTHER" id="PTHR47939:SF13">
    <property type="entry name" value="OS03G0201400 PROTEIN"/>
    <property type="match status" value="1"/>
</dbReference>
<keyword evidence="5" id="KW-1185">Reference proteome</keyword>
<reference evidence="4" key="1">
    <citation type="journal article" date="2020" name="Fungal Divers.">
        <title>Resolving the Mortierellaceae phylogeny through synthesis of multi-gene phylogenetics and phylogenomics.</title>
        <authorList>
            <person name="Vandepol N."/>
            <person name="Liber J."/>
            <person name="Desiro A."/>
            <person name="Na H."/>
            <person name="Kennedy M."/>
            <person name="Barry K."/>
            <person name="Grigoriev I.V."/>
            <person name="Miller A.N."/>
            <person name="O'Donnell K."/>
            <person name="Stajich J.E."/>
            <person name="Bonito G."/>
        </authorList>
    </citation>
    <scope>NUCLEOTIDE SEQUENCE</scope>
    <source>
        <strain evidence="4">NRRL 28262</strain>
    </source>
</reference>
<keyword evidence="1" id="KW-0677">Repeat</keyword>
<comment type="caution">
    <text evidence="4">The sequence shown here is derived from an EMBL/GenBank/DDBJ whole genome shotgun (WGS) entry which is preliminary data.</text>
</comment>
<dbReference type="AlphaFoldDB" id="A0AAD4H075"/>
<dbReference type="PROSITE" id="PS51375">
    <property type="entry name" value="PPR"/>
    <property type="match status" value="1"/>
</dbReference>
<accession>A0AAD4H075</accession>
<evidence type="ECO:0008006" key="6">
    <source>
        <dbReference type="Google" id="ProtNLM"/>
    </source>
</evidence>
<evidence type="ECO:0000256" key="1">
    <source>
        <dbReference type="ARBA" id="ARBA00022737"/>
    </source>
</evidence>
<evidence type="ECO:0000256" key="2">
    <source>
        <dbReference type="PROSITE-ProRule" id="PRU00708"/>
    </source>
</evidence>
<evidence type="ECO:0000313" key="5">
    <source>
        <dbReference type="Proteomes" id="UP001194580"/>
    </source>
</evidence>
<dbReference type="EMBL" id="JAAAIL010002589">
    <property type="protein sequence ID" value="KAG0256033.1"/>
    <property type="molecule type" value="Genomic_DNA"/>
</dbReference>
<proteinExistence type="predicted"/>
<dbReference type="Proteomes" id="UP001194580">
    <property type="component" value="Unassembled WGS sequence"/>
</dbReference>
<feature type="compositionally biased region" description="Acidic residues" evidence="3">
    <location>
        <begin position="532"/>
        <end position="543"/>
    </location>
</feature>
<dbReference type="Gene3D" id="1.25.40.10">
    <property type="entry name" value="Tetratricopeptide repeat domain"/>
    <property type="match status" value="2"/>
</dbReference>
<protein>
    <recommendedName>
        <fullName evidence="6">Pentatricopeptide repeat protein</fullName>
    </recommendedName>
</protein>
<feature type="repeat" description="PPR" evidence="2">
    <location>
        <begin position="217"/>
        <end position="251"/>
    </location>
</feature>
<dbReference type="InterPro" id="IPR050667">
    <property type="entry name" value="PPR-containing_protein"/>
</dbReference>
<sequence length="543" mass="60881">MATPSSAHKICTRILIQARSRPALTRRHQSTFSFFSRSQDSTPSPLLLNASNSKAADGDFETKELASQFPQYPHALKTSSSYANAAPLLAAIQSKDQDTAWMVYSVLSRAGQLSSLLPIHHTLLLQSIRPENPIRFTRREVSTLTERFEQVWAGMLQCHIQPDMNDYIARLELFVGTRQYHLVDSTWTEIREKAVHATDAVAAAGSSSANGPLIQPRRHTYNLILQSCVPRKNIGLAMETINGMRRAGIKPDTMSWDFILQIHTAMKNWEAVESTFRTNFVTTSMGASGSQLSQSSSSEGSMVIPLGHQARSLHGGAFAPKSNKSTKVGHKEKLIPSLQNIHTLFSYYAYTQDLEDLRSMFDSHVRLFGLVPTTRTYNEMIKFAFLARRDGDAMDLFRELVQIGENLERVKSSNNDQAQENAVPNTDAAHTATLDTAAQVCGPDFNTFQILINKELIASRNRWGRASKWIKIMQESYNLEPSDPMFRRTLAAMKRRGADEASIQTLQENWDLIRARRSGPSGQTSQSGRRDEEEEELVEALSR</sequence>
<evidence type="ECO:0000256" key="3">
    <source>
        <dbReference type="SAM" id="MobiDB-lite"/>
    </source>
</evidence>
<feature type="region of interest" description="Disordered" evidence="3">
    <location>
        <begin position="512"/>
        <end position="543"/>
    </location>
</feature>
<name>A0AAD4H075_9FUNG</name>
<dbReference type="Pfam" id="PF13812">
    <property type="entry name" value="PPR_3"/>
    <property type="match status" value="1"/>
</dbReference>
<dbReference type="InterPro" id="IPR011990">
    <property type="entry name" value="TPR-like_helical_dom_sf"/>
</dbReference>
<gene>
    <name evidence="4" type="ORF">BGZ95_005590</name>
</gene>
<dbReference type="InterPro" id="IPR002885">
    <property type="entry name" value="PPR_rpt"/>
</dbReference>
<dbReference type="NCBIfam" id="TIGR00756">
    <property type="entry name" value="PPR"/>
    <property type="match status" value="1"/>
</dbReference>
<evidence type="ECO:0000313" key="4">
    <source>
        <dbReference type="EMBL" id="KAG0256033.1"/>
    </source>
</evidence>
<dbReference type="PANTHER" id="PTHR47939">
    <property type="entry name" value="MEMBRANE-ASSOCIATED SALT-INDUCIBLE PROTEIN-LIKE"/>
    <property type="match status" value="1"/>
</dbReference>